<dbReference type="Proteomes" id="UP001143856">
    <property type="component" value="Unassembled WGS sequence"/>
</dbReference>
<organism evidence="1 2">
    <name type="scientific">Xylaria curta</name>
    <dbReference type="NCBI Taxonomy" id="42375"/>
    <lineage>
        <taxon>Eukaryota</taxon>
        <taxon>Fungi</taxon>
        <taxon>Dikarya</taxon>
        <taxon>Ascomycota</taxon>
        <taxon>Pezizomycotina</taxon>
        <taxon>Sordariomycetes</taxon>
        <taxon>Xylariomycetidae</taxon>
        <taxon>Xylariales</taxon>
        <taxon>Xylariaceae</taxon>
        <taxon>Xylaria</taxon>
    </lineage>
</organism>
<comment type="caution">
    <text evidence="1">The sequence shown here is derived from an EMBL/GenBank/DDBJ whole genome shotgun (WGS) entry which is preliminary data.</text>
</comment>
<evidence type="ECO:0000313" key="1">
    <source>
        <dbReference type="EMBL" id="KAJ2986409.1"/>
    </source>
</evidence>
<reference evidence="1" key="1">
    <citation type="submission" date="2022-10" db="EMBL/GenBank/DDBJ databases">
        <title>Genome Sequence of Xylaria curta.</title>
        <authorList>
            <person name="Buettner E."/>
        </authorList>
    </citation>
    <scope>NUCLEOTIDE SEQUENCE</scope>
    <source>
        <strain evidence="1">Babe10</strain>
    </source>
</reference>
<gene>
    <name evidence="1" type="ORF">NUW58_g5046</name>
</gene>
<dbReference type="EMBL" id="JAPDGR010000951">
    <property type="protein sequence ID" value="KAJ2986409.1"/>
    <property type="molecule type" value="Genomic_DNA"/>
</dbReference>
<evidence type="ECO:0000313" key="2">
    <source>
        <dbReference type="Proteomes" id="UP001143856"/>
    </source>
</evidence>
<keyword evidence="2" id="KW-1185">Reference proteome</keyword>
<accession>A0ACC1P6K0</accession>
<sequence length="154" mass="17256">MPTLEGLRRPLLLTLLDAYGSLSVDKLLPLLAPNFEHVTLPHSLGMPVRDKDAFAKHAAGIANLFEEFKFISNLIADDPTDGVTVIEALMVGVLKQGKGEWRNECYLVIQLTKDFRYVRSIREFVDSAKAIEMAQTHAPKNFGWNTSNSSRQQK</sequence>
<protein>
    <submittedName>
        <fullName evidence="1">Uncharacterized protein</fullName>
    </submittedName>
</protein>
<name>A0ACC1P6K0_9PEZI</name>
<proteinExistence type="predicted"/>